<feature type="domain" description="Duffy-binding-like" evidence="5">
    <location>
        <begin position="1011"/>
        <end position="1113"/>
    </location>
</feature>
<feature type="domain" description="Duffy-antigen binding" evidence="2">
    <location>
        <begin position="1249"/>
        <end position="1396"/>
    </location>
</feature>
<proteinExistence type="predicted"/>
<dbReference type="Pfam" id="PF22672">
    <property type="entry name" value="DBL_C"/>
    <property type="match status" value="2"/>
</dbReference>
<dbReference type="Pfam" id="PF15447">
    <property type="entry name" value="NTS"/>
    <property type="match status" value="1"/>
</dbReference>
<evidence type="ECO:0000313" key="6">
    <source>
        <dbReference type="EMBL" id="ETW31451.1"/>
    </source>
</evidence>
<dbReference type="GO" id="GO:0046789">
    <property type="term" value="F:host cell surface receptor binding"/>
    <property type="evidence" value="ECO:0007669"/>
    <property type="project" value="InterPro"/>
</dbReference>
<dbReference type="OrthoDB" id="379185at2759"/>
<dbReference type="InterPro" id="IPR042202">
    <property type="entry name" value="Duffy-ag-bd_sf"/>
</dbReference>
<sequence>MAPQSDGRRVRDVLDEIGEKIQKDAHNASEQYHKVLQGDLSKVKFSDNTPNTETDPCLLNHIYHTNVTRGYGREDPCYGRVQDRFSDERRSQCTSNRIRGSVNDEIGACAPCRRLHVCDENLEVIKPENITSSDNLLMDVLLAAKYEGQSLMEKYPHNEHHNKEGICIALARSFADIGDIIRGKDLYRGNSKEKDKLQEQLKKYFKQLHINLQDPAKSHYNDPSGNFYQLREDWWNANRQQVWKAITCKAENAQYFRNTCSMGKNSTQTNCQCIDGEVPTYFDYVPQYLRWFDEWTEDFCRKRNLKLDNAIKNCRGENNDKYCSRNGYDCKETVRKINKYRWDNACAGCFFSCSHFVKWIDNKKKEFEKQKKKCENEIYRNNESSQNSPKNYNNIYETDFYGNLKKDYQSMNDFLKLLNNEKQCKNIIDEKSKIDFTKNPEETFSHTEYCDPCPWCGLKDKKDGTWERKGEGHKECPPDAEYKPPDGVTPTEINVLYTGEGNKDILDKLKDFCKTQVKKDVKNEKWKCYKNENEDKCVLEPDENLGIDKKVKDYVDFMMFWINHMLKDSIDWRKYITRCINNTTSNKCKKGCFKNCKCFEKWIKKKQEEWNKIKEHYKNEKDFKEFDPYKTLETILEEDFFKDIKVAYGNEEAVDRIEKLKKEHASKPGEDPSTAKYAIDILLEHEKEEAELCLEIHPEEEKCADEYDSDEDDHEELPIMRSNPCATPSGSYPSLANKAAHQMHDQARQQLTSRAGRSLLRGDATRGHYDRGGTGNDFKNNLCGITQKHSNAINNSNDPCNGKGDRFKIGKTWEQKHSRDTTYSDVYLPPRRQHMCTSNLEKIDVGKVTGNSNVNDSFLGDVLLAANYEAKKIKELYKQHNGQNDHIGMCRAVRNSFADLGDIIRGRDMWDKDSGAQDMERNLKKIFEKIKSNLPGIQDKYTGDEKNNPPYKQLREDWWEANRHQIWKAMKCEISELKDMSGHHASSSHCGYSHGTPLDDYIPQRLRWMTEWAEWYCKEQSRLYNKLVADCGDCMKKGEGSGKDCTQKDKECSPCKEACDKYKHFIDTWKQQWDAISDKYLILYLQAQTTVNNGKRTVFPDAGPDYQLMVDFLIPIHKASIAARNRVKRAAPGLTGDTATTPNTPYFTAAGYIHQELPNVGCNTQKEFCDNNKGKYTFKEPPDGYGDACTCNTRNKPEPKKQKDACEIVEVILAGKKGNQQVGECNPKDQDGNYPGWDCENNIDTNHTGACMPPRRQKLCLYYLKELNGETENDLREAFIKTAAAETFLSWQYYKTKNGDNAETQLNNGTIPPEFLRSMFYTYADYRDICLNSDISKKVGDVSNAKNKIDKIFLKKDDQTPDEQRKAFWGKYRKDIWEGMLCALEKDGGSSSIKSTYSYKTVTFTSTRDAPTLTEFSEKHQFLRWFTEWGEHFCTQRITMLDILKEGCTGCNLNSGRVTGGNRTCQKNGEACTE</sequence>
<evidence type="ECO:0000259" key="4">
    <source>
        <dbReference type="Pfam" id="PF21807"/>
    </source>
</evidence>
<dbReference type="FunFam" id="1.20.58.830:FF:000005">
    <property type="entry name" value="Erythrocyte membrane protein 1, PfEMP1"/>
    <property type="match status" value="1"/>
</dbReference>
<dbReference type="InterPro" id="IPR029210">
    <property type="entry name" value="PfEMP1_NTS"/>
</dbReference>
<dbReference type="Pfam" id="PF03011">
    <property type="entry name" value="PFEMP"/>
    <property type="match status" value="1"/>
</dbReference>
<feature type="domain" description="Duffy-binding-like" evidence="1">
    <location>
        <begin position="557"/>
        <end position="700"/>
    </location>
</feature>
<reference evidence="6 7" key="1">
    <citation type="submission" date="2013-02" db="EMBL/GenBank/DDBJ databases">
        <title>The Genome Annotation of Plasmodium falciparum FCH/4.</title>
        <authorList>
            <consortium name="The Broad Institute Genome Sequencing Platform"/>
            <consortium name="The Broad Institute Genome Sequencing Center for Infectious Disease"/>
            <person name="Neafsey D."/>
            <person name="Hoffman S."/>
            <person name="Volkman S."/>
            <person name="Rosenthal P."/>
            <person name="Walker B."/>
            <person name="Young S.K."/>
            <person name="Zeng Q."/>
            <person name="Gargeya S."/>
            <person name="Fitzgerald M."/>
            <person name="Haas B."/>
            <person name="Abouelleil A."/>
            <person name="Allen A.W."/>
            <person name="Alvarado L."/>
            <person name="Arachchi H.M."/>
            <person name="Berlin A.M."/>
            <person name="Chapman S.B."/>
            <person name="Gainer-Dewar J."/>
            <person name="Goldberg J."/>
            <person name="Griggs A."/>
            <person name="Gujja S."/>
            <person name="Hansen M."/>
            <person name="Howarth C."/>
            <person name="Imamovic A."/>
            <person name="Ireland A."/>
            <person name="Larimer J."/>
            <person name="McCowan C."/>
            <person name="Murphy C."/>
            <person name="Pearson M."/>
            <person name="Poon T.W."/>
            <person name="Priest M."/>
            <person name="Roberts A."/>
            <person name="Saif S."/>
            <person name="Shea T."/>
            <person name="Sisk P."/>
            <person name="Sykes S."/>
            <person name="Wortman J."/>
            <person name="Nusbaum C."/>
            <person name="Birren B."/>
        </authorList>
    </citation>
    <scope>NUCLEOTIDE SEQUENCE [LARGE SCALE GENOMIC DNA]</scope>
    <source>
        <strain evidence="6 7">FCH/4</strain>
    </source>
</reference>
<dbReference type="GO" id="GO:0016020">
    <property type="term" value="C:membrane"/>
    <property type="evidence" value="ECO:0007669"/>
    <property type="project" value="InterPro"/>
</dbReference>
<feature type="domain" description="Duffy-antigen binding" evidence="2">
    <location>
        <begin position="826"/>
        <end position="1007"/>
    </location>
</feature>
<dbReference type="Proteomes" id="UP000030656">
    <property type="component" value="Unassembled WGS sequence"/>
</dbReference>
<evidence type="ECO:0000313" key="7">
    <source>
        <dbReference type="Proteomes" id="UP000030656"/>
    </source>
</evidence>
<reference evidence="6 7" key="2">
    <citation type="submission" date="2013-02" db="EMBL/GenBank/DDBJ databases">
        <title>The Genome Sequence of Plasmodium falciparum FCH/4.</title>
        <authorList>
            <consortium name="The Broad Institute Genome Sequencing Platform"/>
            <consortium name="The Broad Institute Genome Sequencing Center for Infectious Disease"/>
            <person name="Neafsey D."/>
            <person name="Cheeseman I."/>
            <person name="Volkman S."/>
            <person name="Adams J."/>
            <person name="Walker B."/>
            <person name="Young S.K."/>
            <person name="Zeng Q."/>
            <person name="Gargeya S."/>
            <person name="Fitzgerald M."/>
            <person name="Haas B."/>
            <person name="Abouelleil A."/>
            <person name="Alvarado L."/>
            <person name="Arachchi H.M."/>
            <person name="Berlin A.M."/>
            <person name="Chapman S.B."/>
            <person name="Dewar J."/>
            <person name="Goldberg J."/>
            <person name="Griggs A."/>
            <person name="Gujja S."/>
            <person name="Hansen M."/>
            <person name="Howarth C."/>
            <person name="Imamovic A."/>
            <person name="Larimer J."/>
            <person name="McCowan C."/>
            <person name="Murphy C."/>
            <person name="Neiman D."/>
            <person name="Pearson M."/>
            <person name="Priest M."/>
            <person name="Roberts A."/>
            <person name="Saif S."/>
            <person name="Shea T."/>
            <person name="Sisk P."/>
            <person name="Sykes S."/>
            <person name="Wortman J."/>
            <person name="Nusbaum C."/>
            <person name="Birren B."/>
        </authorList>
    </citation>
    <scope>NUCLEOTIDE SEQUENCE [LARGE SCALE GENOMIC DNA]</scope>
    <source>
        <strain evidence="6 7">FCH/4</strain>
    </source>
</reference>
<evidence type="ECO:0000259" key="3">
    <source>
        <dbReference type="Pfam" id="PF15447"/>
    </source>
</evidence>
<protein>
    <recommendedName>
        <fullName evidence="8">Erythrocyte membrane protein 1, PfEMP1</fullName>
    </recommendedName>
</protein>
<name>A0A024VUA4_PLAFA</name>
<evidence type="ECO:0000259" key="2">
    <source>
        <dbReference type="Pfam" id="PF05424"/>
    </source>
</evidence>
<accession>A0A024VUA4</accession>
<dbReference type="Pfam" id="PF05424">
    <property type="entry name" value="Duffy_binding"/>
    <property type="match status" value="3"/>
</dbReference>
<gene>
    <name evidence="6" type="ORF">PFFCH_01115</name>
</gene>
<feature type="domain" description="PfEMP1 CIDRalpha1" evidence="4">
    <location>
        <begin position="491"/>
        <end position="540"/>
    </location>
</feature>
<dbReference type="Gene3D" id="1.20.1310.20">
    <property type="entry name" value="Duffy-antigen binding domain"/>
    <property type="match status" value="3"/>
</dbReference>
<feature type="domain" description="Duffy-binding-like" evidence="5">
    <location>
        <begin position="294"/>
        <end position="448"/>
    </location>
</feature>
<dbReference type="Gene3D" id="1.20.58.1930">
    <property type="match status" value="1"/>
</dbReference>
<evidence type="ECO:0000259" key="1">
    <source>
        <dbReference type="Pfam" id="PF03011"/>
    </source>
</evidence>
<evidence type="ECO:0000259" key="5">
    <source>
        <dbReference type="Pfam" id="PF22672"/>
    </source>
</evidence>
<feature type="domain" description="Duffy-antigen binding" evidence="2">
    <location>
        <begin position="107"/>
        <end position="290"/>
    </location>
</feature>
<dbReference type="SUPFAM" id="SSF140924">
    <property type="entry name" value="Duffy binding domain-like"/>
    <property type="match status" value="4"/>
</dbReference>
<dbReference type="InterPro" id="IPR008602">
    <property type="entry name" value="Duffy-antigen-binding"/>
</dbReference>
<organism evidence="6 7">
    <name type="scientific">Plasmodium falciparum FCH/4</name>
    <dbReference type="NCBI Taxonomy" id="1036724"/>
    <lineage>
        <taxon>Eukaryota</taxon>
        <taxon>Sar</taxon>
        <taxon>Alveolata</taxon>
        <taxon>Apicomplexa</taxon>
        <taxon>Aconoidasida</taxon>
        <taxon>Haemosporida</taxon>
        <taxon>Plasmodiidae</taxon>
        <taxon>Plasmodium</taxon>
        <taxon>Plasmodium (Laverania)</taxon>
    </lineage>
</organism>
<dbReference type="EMBL" id="KI927845">
    <property type="protein sequence ID" value="ETW31451.1"/>
    <property type="molecule type" value="Genomic_DNA"/>
</dbReference>
<evidence type="ECO:0008006" key="8">
    <source>
        <dbReference type="Google" id="ProtNLM"/>
    </source>
</evidence>
<dbReference type="InterPro" id="IPR049158">
    <property type="entry name" value="PfEMP1_CIDRalpha1_dom"/>
</dbReference>
<dbReference type="InterPro" id="IPR054595">
    <property type="entry name" value="DBL_C"/>
</dbReference>
<dbReference type="InterPro" id="IPR004258">
    <property type="entry name" value="DBL"/>
</dbReference>
<feature type="domain" description="Plasmodium falciparum erythrocyte membrane protein-1 N-terminal segment" evidence="3">
    <location>
        <begin position="10"/>
        <end position="43"/>
    </location>
</feature>
<dbReference type="Gene3D" id="1.20.58.830">
    <property type="match status" value="3"/>
</dbReference>
<dbReference type="Pfam" id="PF21807">
    <property type="entry name" value="PfEMP1_CIDRalpha1_dom"/>
    <property type="match status" value="1"/>
</dbReference>
<feature type="non-terminal residue" evidence="6">
    <location>
        <position position="1474"/>
    </location>
</feature>